<evidence type="ECO:0000313" key="6">
    <source>
        <dbReference type="Proteomes" id="UP001215549"/>
    </source>
</evidence>
<keyword evidence="1" id="KW-0732">Signal</keyword>
<keyword evidence="6" id="KW-1185">Reference proteome</keyword>
<dbReference type="EMBL" id="FTOU01000001">
    <property type="protein sequence ID" value="SIS49664.1"/>
    <property type="molecule type" value="Genomic_DNA"/>
</dbReference>
<sequence>MIRWVAALMLAATPVLAEVPEPVEYRGEPYRAPVPDTLAGAEVIGAERAIELQADGVAFIDVLPRTRKPDNLPEDVVWREPPHDTIPGAIWLWDTGYQELSQAEQARLRNGLEQATDGDQAAAVVIFCRADCWMSWNAAKRAVSMGYSRVIWFPGGTDDWQAAMMGPELVRARPVAP</sequence>
<dbReference type="InterPro" id="IPR022376">
    <property type="entry name" value="PQQ_CXXCW"/>
</dbReference>
<evidence type="ECO:0000256" key="1">
    <source>
        <dbReference type="SAM" id="SignalP"/>
    </source>
</evidence>
<dbReference type="NCBIfam" id="TIGR03865">
    <property type="entry name" value="PQQ_CXXCW"/>
    <property type="match status" value="1"/>
</dbReference>
<evidence type="ECO:0000259" key="2">
    <source>
        <dbReference type="PROSITE" id="PS50206"/>
    </source>
</evidence>
<name>A0AA45W0L3_9RHOB</name>
<reference evidence="3 5" key="1">
    <citation type="submission" date="2017-01" db="EMBL/GenBank/DDBJ databases">
        <authorList>
            <person name="Varghese N."/>
            <person name="Submissions S."/>
        </authorList>
    </citation>
    <scope>NUCLEOTIDE SEQUENCE [LARGE SCALE GENOMIC DNA]</scope>
    <source>
        <strain evidence="3 5">DSM 18447</strain>
    </source>
</reference>
<accession>A0AA45W0L3</accession>
<organism evidence="3 5">
    <name type="scientific">Paracoccus saliphilus</name>
    <dbReference type="NCBI Taxonomy" id="405559"/>
    <lineage>
        <taxon>Bacteria</taxon>
        <taxon>Pseudomonadati</taxon>
        <taxon>Pseudomonadota</taxon>
        <taxon>Alphaproteobacteria</taxon>
        <taxon>Rhodobacterales</taxon>
        <taxon>Paracoccaceae</taxon>
        <taxon>Paracoccus</taxon>
    </lineage>
</organism>
<dbReference type="Pfam" id="PF00581">
    <property type="entry name" value="Rhodanese"/>
    <property type="match status" value="1"/>
</dbReference>
<evidence type="ECO:0000313" key="5">
    <source>
        <dbReference type="Proteomes" id="UP000186216"/>
    </source>
</evidence>
<feature type="chain" id="PRO_5041336602" evidence="1">
    <location>
        <begin position="18"/>
        <end position="177"/>
    </location>
</feature>
<dbReference type="SUPFAM" id="SSF52821">
    <property type="entry name" value="Rhodanese/Cell cycle control phosphatase"/>
    <property type="match status" value="1"/>
</dbReference>
<dbReference type="Proteomes" id="UP001215549">
    <property type="component" value="Chromosome"/>
</dbReference>
<feature type="signal peptide" evidence="1">
    <location>
        <begin position="1"/>
        <end position="17"/>
    </location>
</feature>
<dbReference type="Proteomes" id="UP000186216">
    <property type="component" value="Unassembled WGS sequence"/>
</dbReference>
<dbReference type="Gene3D" id="3.40.250.10">
    <property type="entry name" value="Rhodanese-like domain"/>
    <property type="match status" value="1"/>
</dbReference>
<gene>
    <name evidence="4" type="ORF">JHX88_20925</name>
    <name evidence="3" type="ORF">SAMN05421772_10157</name>
</gene>
<protein>
    <submittedName>
        <fullName evidence="3">PQQ-dependent catabolism-associated CXXCW motif protein</fullName>
    </submittedName>
</protein>
<reference evidence="4 6" key="2">
    <citation type="submission" date="2021-01" db="EMBL/GenBank/DDBJ databases">
        <title>Biogeographic distribution of Paracoccus.</title>
        <authorList>
            <person name="Hollensteiner J."/>
            <person name="Leineberger J."/>
            <person name="Brinkhoff T."/>
            <person name="Daniel R."/>
        </authorList>
    </citation>
    <scope>NUCLEOTIDE SEQUENCE [LARGE SCALE GENOMIC DNA]</scope>
    <source>
        <strain evidence="4 6">DSM 18447</strain>
    </source>
</reference>
<feature type="domain" description="Rhodanese" evidence="2">
    <location>
        <begin position="86"/>
        <end position="169"/>
    </location>
</feature>
<dbReference type="AlphaFoldDB" id="A0AA45W0L3"/>
<dbReference type="EMBL" id="CP067140">
    <property type="protein sequence ID" value="WCR03203.1"/>
    <property type="molecule type" value="Genomic_DNA"/>
</dbReference>
<dbReference type="InterPro" id="IPR001763">
    <property type="entry name" value="Rhodanese-like_dom"/>
</dbReference>
<proteinExistence type="predicted"/>
<dbReference type="PROSITE" id="PS50206">
    <property type="entry name" value="RHODANESE_3"/>
    <property type="match status" value="1"/>
</dbReference>
<evidence type="ECO:0000313" key="4">
    <source>
        <dbReference type="EMBL" id="WCR03203.1"/>
    </source>
</evidence>
<evidence type="ECO:0000313" key="3">
    <source>
        <dbReference type="EMBL" id="SIS49664.1"/>
    </source>
</evidence>
<dbReference type="RefSeq" id="WP_076522214.1">
    <property type="nucleotide sequence ID" value="NZ_CP067140.1"/>
</dbReference>
<dbReference type="InterPro" id="IPR036873">
    <property type="entry name" value="Rhodanese-like_dom_sf"/>
</dbReference>
<dbReference type="CDD" id="cd00158">
    <property type="entry name" value="RHOD"/>
    <property type="match status" value="1"/>
</dbReference>